<name>A0A841MSE1_9BACT</name>
<dbReference type="InterPro" id="IPR007138">
    <property type="entry name" value="ABM_dom"/>
</dbReference>
<protein>
    <submittedName>
        <fullName evidence="2">Quinol monooxygenase YgiN</fullName>
    </submittedName>
</protein>
<dbReference type="InterPro" id="IPR011008">
    <property type="entry name" value="Dimeric_a/b-barrel"/>
</dbReference>
<keyword evidence="2" id="KW-0560">Oxidoreductase</keyword>
<proteinExistence type="predicted"/>
<accession>A0A841MSE1</accession>
<comment type="caution">
    <text evidence="2">The sequence shown here is derived from an EMBL/GenBank/DDBJ whole genome shotgun (WGS) entry which is preliminary data.</text>
</comment>
<evidence type="ECO:0000313" key="3">
    <source>
        <dbReference type="Proteomes" id="UP000588604"/>
    </source>
</evidence>
<dbReference type="Pfam" id="PF03992">
    <property type="entry name" value="ABM"/>
    <property type="match status" value="1"/>
</dbReference>
<dbReference type="Gene3D" id="3.30.70.100">
    <property type="match status" value="1"/>
</dbReference>
<feature type="domain" description="ABM" evidence="1">
    <location>
        <begin position="2"/>
        <end position="94"/>
    </location>
</feature>
<dbReference type="AlphaFoldDB" id="A0A841MSE1"/>
<evidence type="ECO:0000259" key="1">
    <source>
        <dbReference type="PROSITE" id="PS51725"/>
    </source>
</evidence>
<evidence type="ECO:0000313" key="2">
    <source>
        <dbReference type="EMBL" id="MBB6328609.1"/>
    </source>
</evidence>
<dbReference type="Proteomes" id="UP000588604">
    <property type="component" value="Unassembled WGS sequence"/>
</dbReference>
<dbReference type="PROSITE" id="PS51725">
    <property type="entry name" value="ABM"/>
    <property type="match status" value="1"/>
</dbReference>
<gene>
    <name evidence="2" type="ORF">FHS59_004265</name>
</gene>
<dbReference type="RefSeq" id="WP_184497859.1">
    <property type="nucleotide sequence ID" value="NZ_JACIJO010000004.1"/>
</dbReference>
<organism evidence="2 3">
    <name type="scientific">Algoriphagus iocasae</name>
    <dbReference type="NCBI Taxonomy" id="1836499"/>
    <lineage>
        <taxon>Bacteria</taxon>
        <taxon>Pseudomonadati</taxon>
        <taxon>Bacteroidota</taxon>
        <taxon>Cytophagia</taxon>
        <taxon>Cytophagales</taxon>
        <taxon>Cyclobacteriaceae</taxon>
        <taxon>Algoriphagus</taxon>
    </lineage>
</organism>
<keyword evidence="3" id="KW-1185">Reference proteome</keyword>
<keyword evidence="2" id="KW-0503">Monooxygenase</keyword>
<dbReference type="SUPFAM" id="SSF54909">
    <property type="entry name" value="Dimeric alpha+beta barrel"/>
    <property type="match status" value="1"/>
</dbReference>
<sequence length="99" mass="12033">MLIRIVRMTFHAENVPAFLENFELHKKSIRNFPGCEHLELWQDENQKNIFTTYSHWKSEEHLNQYRDSELFKSVWKFTKALFSEKPLAFSSKKIEEVRK</sequence>
<reference evidence="2 3" key="1">
    <citation type="submission" date="2020-08" db="EMBL/GenBank/DDBJ databases">
        <title>Genomic Encyclopedia of Type Strains, Phase IV (KMG-IV): sequencing the most valuable type-strain genomes for metagenomic binning, comparative biology and taxonomic classification.</title>
        <authorList>
            <person name="Goeker M."/>
        </authorList>
    </citation>
    <scope>NUCLEOTIDE SEQUENCE [LARGE SCALE GENOMIC DNA]</scope>
    <source>
        <strain evidence="2 3">DSM 102044</strain>
    </source>
</reference>
<dbReference type="GO" id="GO:0004497">
    <property type="term" value="F:monooxygenase activity"/>
    <property type="evidence" value="ECO:0007669"/>
    <property type="project" value="UniProtKB-KW"/>
</dbReference>
<dbReference type="EMBL" id="JACIJO010000004">
    <property type="protein sequence ID" value="MBB6328609.1"/>
    <property type="molecule type" value="Genomic_DNA"/>
</dbReference>